<sequence length="139" mass="14211">MSTPVQAPSGRPPAESAGRRAIWLSIAALAMTFMLPLAGLVMGVFALVSGVRALPRLREAGGSTGVAAGGIAVAALAIVLSAMTSGMQLYLMDEYSAYQTCMESAGTVSAQGDCFTQFESAAAKKLPPEVVEMLGSVQP</sequence>
<dbReference type="RefSeq" id="WP_343949801.1">
    <property type="nucleotide sequence ID" value="NZ_BAAAHQ010000009.1"/>
</dbReference>
<proteinExistence type="predicted"/>
<keyword evidence="1" id="KW-0472">Membrane</keyword>
<accession>A0ABP3ZKX1</accession>
<keyword evidence="3" id="KW-1185">Reference proteome</keyword>
<dbReference type="Proteomes" id="UP001501578">
    <property type="component" value="Unassembled WGS sequence"/>
</dbReference>
<keyword evidence="1" id="KW-0812">Transmembrane</keyword>
<organism evidence="2 3">
    <name type="scientific">Nonomuraea longicatena</name>
    <dbReference type="NCBI Taxonomy" id="83682"/>
    <lineage>
        <taxon>Bacteria</taxon>
        <taxon>Bacillati</taxon>
        <taxon>Actinomycetota</taxon>
        <taxon>Actinomycetes</taxon>
        <taxon>Streptosporangiales</taxon>
        <taxon>Streptosporangiaceae</taxon>
        <taxon>Nonomuraea</taxon>
    </lineage>
</organism>
<keyword evidence="1" id="KW-1133">Transmembrane helix</keyword>
<evidence type="ECO:0000313" key="2">
    <source>
        <dbReference type="EMBL" id="GAA0923422.1"/>
    </source>
</evidence>
<evidence type="ECO:0008006" key="4">
    <source>
        <dbReference type="Google" id="ProtNLM"/>
    </source>
</evidence>
<feature type="transmembrane region" description="Helical" evidence="1">
    <location>
        <begin position="21"/>
        <end position="48"/>
    </location>
</feature>
<reference evidence="3" key="1">
    <citation type="journal article" date="2019" name="Int. J. Syst. Evol. Microbiol.">
        <title>The Global Catalogue of Microorganisms (GCM) 10K type strain sequencing project: providing services to taxonomists for standard genome sequencing and annotation.</title>
        <authorList>
            <consortium name="The Broad Institute Genomics Platform"/>
            <consortium name="The Broad Institute Genome Sequencing Center for Infectious Disease"/>
            <person name="Wu L."/>
            <person name="Ma J."/>
        </authorList>
    </citation>
    <scope>NUCLEOTIDE SEQUENCE [LARGE SCALE GENOMIC DNA]</scope>
    <source>
        <strain evidence="3">JCM 11136</strain>
    </source>
</reference>
<comment type="caution">
    <text evidence="2">The sequence shown here is derived from an EMBL/GenBank/DDBJ whole genome shotgun (WGS) entry which is preliminary data.</text>
</comment>
<gene>
    <name evidence="2" type="ORF">GCM10009560_23350</name>
</gene>
<protein>
    <recommendedName>
        <fullName evidence="4">DUF4190 domain-containing protein</fullName>
    </recommendedName>
</protein>
<name>A0ABP3ZKX1_9ACTN</name>
<feature type="transmembrane region" description="Helical" evidence="1">
    <location>
        <begin position="60"/>
        <end position="82"/>
    </location>
</feature>
<evidence type="ECO:0000313" key="3">
    <source>
        <dbReference type="Proteomes" id="UP001501578"/>
    </source>
</evidence>
<dbReference type="EMBL" id="BAAAHQ010000009">
    <property type="protein sequence ID" value="GAA0923422.1"/>
    <property type="molecule type" value="Genomic_DNA"/>
</dbReference>
<evidence type="ECO:0000256" key="1">
    <source>
        <dbReference type="SAM" id="Phobius"/>
    </source>
</evidence>